<dbReference type="Gene3D" id="1.20.58.300">
    <property type="entry name" value="FlgN-like"/>
    <property type="match status" value="1"/>
</dbReference>
<evidence type="ECO:0000313" key="6">
    <source>
        <dbReference type="Proteomes" id="UP000077255"/>
    </source>
</evidence>
<dbReference type="InterPro" id="IPR007809">
    <property type="entry name" value="FlgN-like"/>
</dbReference>
<dbReference type="PATRIC" id="fig|445710.3.peg.88"/>
<evidence type="ECO:0000256" key="3">
    <source>
        <dbReference type="ARBA" id="ARBA00022795"/>
    </source>
</evidence>
<dbReference type="GO" id="GO:0044780">
    <property type="term" value="P:bacterial-type flagellum assembly"/>
    <property type="evidence" value="ECO:0007669"/>
    <property type="project" value="InterPro"/>
</dbReference>
<accession>A0A160MX65</accession>
<dbReference type="KEGG" id="dtx:ATSB10_00900"/>
<evidence type="ECO:0000256" key="2">
    <source>
        <dbReference type="ARBA" id="ARBA00007703"/>
    </source>
</evidence>
<dbReference type="OrthoDB" id="5950635at2"/>
<sequence>MSAHLQVGLDGALSTVLDDMQKTLAELAGVLDDERTALLAADVAALDAAGSRKQALMQALEQLDAERLQLNLAEPRTALALESRWQSLLPALADCRDMNQRNGQLVGQRLGSIRRALSILTGQDPDGGVYGRTGGVQLRSRSQPLAEA</sequence>
<proteinExistence type="inferred from homology"/>
<dbReference type="SUPFAM" id="SSF140566">
    <property type="entry name" value="FlgN-like"/>
    <property type="match status" value="1"/>
</dbReference>
<dbReference type="RefSeq" id="WP_063669922.1">
    <property type="nucleotide sequence ID" value="NZ_CP014841.1"/>
</dbReference>
<keyword evidence="4" id="KW-0175">Coiled coil</keyword>
<feature type="coiled-coil region" evidence="4">
    <location>
        <begin position="46"/>
        <end position="73"/>
    </location>
</feature>
<comment type="function">
    <text evidence="1">Required for the efficient initiation of filament assembly.</text>
</comment>
<gene>
    <name evidence="5" type="ORF">ATSB10_00900</name>
</gene>
<evidence type="ECO:0000256" key="4">
    <source>
        <dbReference type="SAM" id="Coils"/>
    </source>
</evidence>
<comment type="similarity">
    <text evidence="2">Belongs to the FlgN family.</text>
</comment>
<dbReference type="Pfam" id="PF05130">
    <property type="entry name" value="FlgN"/>
    <property type="match status" value="1"/>
</dbReference>
<evidence type="ECO:0000256" key="1">
    <source>
        <dbReference type="ARBA" id="ARBA00002397"/>
    </source>
</evidence>
<dbReference type="EMBL" id="CP014841">
    <property type="protein sequence ID" value="AND67544.1"/>
    <property type="molecule type" value="Genomic_DNA"/>
</dbReference>
<protein>
    <recommendedName>
        <fullName evidence="7">Flagellar biosynthesis protein FlgN</fullName>
    </recommendedName>
</protein>
<dbReference type="AlphaFoldDB" id="A0A160MX65"/>
<dbReference type="InterPro" id="IPR036679">
    <property type="entry name" value="FlgN-like_sf"/>
</dbReference>
<reference evidence="5 6" key="1">
    <citation type="submission" date="2016-02" db="EMBL/GenBank/DDBJ databases">
        <title>Complete genome sequencing and analysis of ATSB10, Dyella thiooxydans isolated from rhizosphere soil of sunflower (Helianthus annuus L.).</title>
        <authorList>
            <person name="Lee Y."/>
            <person name="Hwangbo K."/>
            <person name="Chung H."/>
            <person name="Yoo J."/>
            <person name="Kim K.Y."/>
            <person name="Sa T.M."/>
            <person name="Um Y."/>
            <person name="Madhaiyan M."/>
        </authorList>
    </citation>
    <scope>NUCLEOTIDE SEQUENCE [LARGE SCALE GENOMIC DNA]</scope>
    <source>
        <strain evidence="5 6">ATSB10</strain>
    </source>
</reference>
<evidence type="ECO:0000313" key="5">
    <source>
        <dbReference type="EMBL" id="AND67544.1"/>
    </source>
</evidence>
<keyword evidence="3" id="KW-1005">Bacterial flagellum biogenesis</keyword>
<evidence type="ECO:0008006" key="7">
    <source>
        <dbReference type="Google" id="ProtNLM"/>
    </source>
</evidence>
<organism evidence="5 6">
    <name type="scientific">Dyella thiooxydans</name>
    <dbReference type="NCBI Taxonomy" id="445710"/>
    <lineage>
        <taxon>Bacteria</taxon>
        <taxon>Pseudomonadati</taxon>
        <taxon>Pseudomonadota</taxon>
        <taxon>Gammaproteobacteria</taxon>
        <taxon>Lysobacterales</taxon>
        <taxon>Rhodanobacteraceae</taxon>
        <taxon>Dyella</taxon>
    </lineage>
</organism>
<dbReference type="Proteomes" id="UP000077255">
    <property type="component" value="Chromosome"/>
</dbReference>
<dbReference type="STRING" id="445710.ATSB10_00900"/>
<keyword evidence="6" id="KW-1185">Reference proteome</keyword>
<name>A0A160MX65_9GAMM</name>